<feature type="region of interest" description="Disordered" evidence="5">
    <location>
        <begin position="1"/>
        <end position="62"/>
    </location>
</feature>
<dbReference type="Pfam" id="PF00773">
    <property type="entry name" value="RNB"/>
    <property type="match status" value="1"/>
</dbReference>
<organism evidence="7 8">
    <name type="scientific">Plasmodium ovale wallikeri</name>
    <dbReference type="NCBI Taxonomy" id="864142"/>
    <lineage>
        <taxon>Eukaryota</taxon>
        <taxon>Sar</taxon>
        <taxon>Alveolata</taxon>
        <taxon>Apicomplexa</taxon>
        <taxon>Aconoidasida</taxon>
        <taxon>Haemosporida</taxon>
        <taxon>Plasmodiidae</taxon>
        <taxon>Plasmodium</taxon>
        <taxon>Plasmodium (Plasmodium)</taxon>
    </lineage>
</organism>
<proteinExistence type="inferred from homology"/>
<feature type="compositionally biased region" description="Basic and acidic residues" evidence="5">
    <location>
        <begin position="1"/>
        <end position="20"/>
    </location>
</feature>
<feature type="compositionally biased region" description="Basic and acidic residues" evidence="5">
    <location>
        <begin position="520"/>
        <end position="542"/>
    </location>
</feature>
<dbReference type="GO" id="GO:0003723">
    <property type="term" value="F:RNA binding"/>
    <property type="evidence" value="ECO:0007669"/>
    <property type="project" value="InterPro"/>
</dbReference>
<feature type="region of interest" description="Disordered" evidence="5">
    <location>
        <begin position="484"/>
        <end position="542"/>
    </location>
</feature>
<dbReference type="InterPro" id="IPR050180">
    <property type="entry name" value="RNR_Ribonuclease"/>
</dbReference>
<dbReference type="InterPro" id="IPR001900">
    <property type="entry name" value="RNase_II/R"/>
</dbReference>
<dbReference type="InterPro" id="IPR041505">
    <property type="entry name" value="Dis3_CSD2"/>
</dbReference>
<evidence type="ECO:0000256" key="3">
    <source>
        <dbReference type="ARBA" id="ARBA00023242"/>
    </source>
</evidence>
<dbReference type="Gene3D" id="2.40.50.690">
    <property type="match status" value="1"/>
</dbReference>
<dbReference type="GO" id="GO:0006364">
    <property type="term" value="P:rRNA processing"/>
    <property type="evidence" value="ECO:0007669"/>
    <property type="project" value="UniProtKB-KW"/>
</dbReference>
<dbReference type="SUPFAM" id="SSF50249">
    <property type="entry name" value="Nucleic acid-binding proteins"/>
    <property type="match status" value="3"/>
</dbReference>
<protein>
    <submittedName>
        <fullName evidence="7">Exosome complex exonuclease RRP44, putative (DIS3)</fullName>
    </submittedName>
</protein>
<dbReference type="GO" id="GO:0071031">
    <property type="term" value="P:nuclear mRNA surveillance of mRNA 3'-end processing"/>
    <property type="evidence" value="ECO:0007669"/>
    <property type="project" value="TreeGrafter"/>
</dbReference>
<dbReference type="InterPro" id="IPR012340">
    <property type="entry name" value="NA-bd_OB-fold"/>
</dbReference>
<dbReference type="SMART" id="SM00955">
    <property type="entry name" value="RNB"/>
    <property type="match status" value="1"/>
</dbReference>
<evidence type="ECO:0000256" key="4">
    <source>
        <dbReference type="RuleBase" id="RU003901"/>
    </source>
</evidence>
<comment type="subcellular location">
    <subcellularLocation>
        <location evidence="1">Nucleus</location>
    </subcellularLocation>
</comment>
<dbReference type="GO" id="GO:0000177">
    <property type="term" value="C:cytoplasmic exosome (RNase complex)"/>
    <property type="evidence" value="ECO:0007669"/>
    <property type="project" value="TreeGrafter"/>
</dbReference>
<dbReference type="Gene3D" id="3.40.50.1010">
    <property type="entry name" value="5'-nuclease"/>
    <property type="match status" value="1"/>
</dbReference>
<dbReference type="Gene3D" id="2.40.50.700">
    <property type="match status" value="1"/>
</dbReference>
<keyword evidence="7" id="KW-0378">Hydrolase</keyword>
<dbReference type="Gene3D" id="2.40.50.140">
    <property type="entry name" value="Nucleic acid-binding proteins"/>
    <property type="match status" value="1"/>
</dbReference>
<feature type="compositionally biased region" description="Polar residues" evidence="5">
    <location>
        <begin position="498"/>
        <end position="516"/>
    </location>
</feature>
<keyword evidence="3" id="KW-0539">Nucleus</keyword>
<keyword evidence="7" id="KW-0269">Exonuclease</keyword>
<keyword evidence="8" id="KW-1185">Reference proteome</keyword>
<dbReference type="PANTHER" id="PTHR23355:SF35">
    <property type="entry name" value="EXOSOME COMPLEX EXONUCLEASE RRP44"/>
    <property type="match status" value="1"/>
</dbReference>
<keyword evidence="2" id="KW-0698">rRNA processing</keyword>
<evidence type="ECO:0000256" key="5">
    <source>
        <dbReference type="SAM" id="MobiDB-lite"/>
    </source>
</evidence>
<dbReference type="PANTHER" id="PTHR23355">
    <property type="entry name" value="RIBONUCLEASE"/>
    <property type="match status" value="1"/>
</dbReference>
<dbReference type="GO" id="GO:0004519">
    <property type="term" value="F:endonuclease activity"/>
    <property type="evidence" value="ECO:0007669"/>
    <property type="project" value="TreeGrafter"/>
</dbReference>
<evidence type="ECO:0000259" key="6">
    <source>
        <dbReference type="SMART" id="SM00955"/>
    </source>
</evidence>
<dbReference type="GO" id="GO:0016075">
    <property type="term" value="P:rRNA catabolic process"/>
    <property type="evidence" value="ECO:0007669"/>
    <property type="project" value="TreeGrafter"/>
</dbReference>
<dbReference type="EMBL" id="FLRD01000101">
    <property type="protein sequence ID" value="SBT37178.1"/>
    <property type="molecule type" value="Genomic_DNA"/>
</dbReference>
<sequence>MSHDFMHKRGERQAGQDAEQKKKKKKKRKKRQKKEEKTAKKGRKNGKKRKKKRKKKEEKTEVKAEEGEEKEILFQKDPQWCCLLPSVANYRYREITTFEGAFGDFPHFVILLDPLEEGYLCNLVNSHSFSFKARARQKEKNMHTFKFLNRRNDQRVQKCLYKCNANHRITKIVREIYLRNDISCGIEKCNVCENKKKKFLDGERDILILDLNTIIKYIDFLYECNIDNILIPLTIYDKIRTFNKILIKKVHELCYETDENVPNGRKRYSVFVNKFCRFTYVNHNVDEGIKHIQEIIKIVIWLKHHNPNVNITILSTNPLLMDDCLKNGIPCYSLFNYVNGKNIEVMKRMNKEGQYVFSTNTLKLYFEEDMLNDCKKDNTDDYSENTENYTKNNLDKKQLFNPYLDKKEIINKLREKEIFKGVFQVICVNKMAIVKISECEEIVIRGEKNMNRAIHNDVVAVEVTHTICDRSDGEEDYFEELIDPEEEVASGEKEQSKTDNNLSIPMKHSNNLENTSEQIKQQERQTTERQMESEKWSSTDGKKKLQGMVVGIISRSRKEYGGVIKTYNKNNYMDKMLFFKAFNSKIPYIIVKSNMKEELQNKRVIVVIDKWDCNSKYPLGRCLSVLGNCDDIDTETQLIYNEYNISTKEFSESAYMCLPPSDWSIPEEEYKKRRDFRNILTFSIDPPGCQDIDDALSVEIVNDMNIINVGVHIADVSYFVKQNSALDLEASKRCTTVYLTNQRVEMLPKLLTTDLCSLVEKQDRLTYSCIFTFNANYDIIDVQVCKCVINSNKSFSYEQAQNIIDDKNDSTPIAHALRLLNNIAKELKKKWLNEGALELKGNAEIMFEFESNDFTKTKNLKPYVSYETNKLIEAFMLLANRSIAKIIFQNFKGASILRRHPPPKYDNLKELNAYLQSINVYDFKYSTSRELSHSINNINLKNDENLLNILKVLVTKCMNEAIFISGHNIHNKEMLKHYGLAADIYTFFTSPIRRYADIMVHRVLNHIYEIEKLDDKYTDVIYLNKQINLLNEKYRNARFASRASVNFFSYLYIKKIGNQITNAVITNLKKNGIQIYVMAYSIEGICYLKKKDGYIFDEKKKQFIKYDEKGTEEFHLNFYDNVQVHMQVDTYDIKCQNQFLFIRKLTR</sequence>
<comment type="similarity">
    <text evidence="4">Belongs to the RNR ribonuclease family.</text>
</comment>
<evidence type="ECO:0000256" key="2">
    <source>
        <dbReference type="ARBA" id="ARBA00022552"/>
    </source>
</evidence>
<feature type="domain" description="RNB" evidence="6">
    <location>
        <begin position="673"/>
        <end position="1010"/>
    </location>
</feature>
<dbReference type="PROSITE" id="PS01175">
    <property type="entry name" value="RIBONUCLEASE_II"/>
    <property type="match status" value="1"/>
</dbReference>
<dbReference type="GO" id="GO:0000176">
    <property type="term" value="C:nuclear exosome (RNase complex)"/>
    <property type="evidence" value="ECO:0007669"/>
    <property type="project" value="TreeGrafter"/>
</dbReference>
<evidence type="ECO:0000313" key="7">
    <source>
        <dbReference type="EMBL" id="SBT37178.1"/>
    </source>
</evidence>
<dbReference type="CDD" id="cd09862">
    <property type="entry name" value="PIN_Rrp44-like"/>
    <property type="match status" value="1"/>
</dbReference>
<keyword evidence="7" id="KW-0540">Nuclease</keyword>
<name>A0A1A8Z0D4_PLAOA</name>
<feature type="compositionally biased region" description="Basic residues" evidence="5">
    <location>
        <begin position="40"/>
        <end position="56"/>
    </location>
</feature>
<accession>A0A1A8Z0D4</accession>
<evidence type="ECO:0000256" key="1">
    <source>
        <dbReference type="ARBA" id="ARBA00004123"/>
    </source>
</evidence>
<dbReference type="AlphaFoldDB" id="A0A1A8Z0D4"/>
<feature type="compositionally biased region" description="Basic residues" evidence="5">
    <location>
        <begin position="21"/>
        <end position="32"/>
    </location>
</feature>
<dbReference type="GO" id="GO:0000175">
    <property type="term" value="F:3'-5'-RNA exonuclease activity"/>
    <property type="evidence" value="ECO:0007669"/>
    <property type="project" value="TreeGrafter"/>
</dbReference>
<evidence type="ECO:0000313" key="8">
    <source>
        <dbReference type="Proteomes" id="UP000078555"/>
    </source>
</evidence>
<reference evidence="8" key="1">
    <citation type="submission" date="2016-05" db="EMBL/GenBank/DDBJ databases">
        <authorList>
            <person name="Naeem Raeece"/>
        </authorList>
    </citation>
    <scope>NUCLEOTIDE SEQUENCE [LARGE SCALE GENOMIC DNA]</scope>
</reference>
<dbReference type="InterPro" id="IPR022966">
    <property type="entry name" value="RNase_II/R_CS"/>
</dbReference>
<dbReference type="Proteomes" id="UP000078555">
    <property type="component" value="Unassembled WGS sequence"/>
</dbReference>
<gene>
    <name evidence="7" type="ORF">POVWA1_035430</name>
</gene>
<dbReference type="Pfam" id="PF17849">
    <property type="entry name" value="OB_Dis3"/>
    <property type="match status" value="1"/>
</dbReference>